<dbReference type="InterPro" id="IPR004316">
    <property type="entry name" value="SWEET_rpt"/>
</dbReference>
<dbReference type="GO" id="GO:0012505">
    <property type="term" value="C:endomembrane system"/>
    <property type="evidence" value="ECO:0007669"/>
    <property type="project" value="UniProtKB-SubCell"/>
</dbReference>
<feature type="region of interest" description="Disordered" evidence="9">
    <location>
        <begin position="237"/>
        <end position="256"/>
    </location>
</feature>
<keyword evidence="12" id="KW-1185">Reference proteome</keyword>
<sequence length="357" mass="39475">MAGSLIIFFGMLDLKPAYTGNIMSGLVYISPANVFWRICKRGSTEEFESIPYVSKLLNAYFWIYYGLIKPDSLLVATVNMFGAVVEIIFLTIFLLFAPPRMKIRTAILVVVLDVVFPAAAILCTHFLLHGDTRIDVAGLLCVAFSMVAYASPLSAIKTLLLTKSVEYMPFLLSFILFLNGGVWTAYALLAKDLFVGLPNGTGFFLGTLQLILYAIYWKPKSSRRIVDDLEHQDKHEPLIKSSEQLQQDTHTRTTVSSLPCDPVVSVDATTGPVSARSTCRGRAGEIVRENYNTLIKFDHASSLPCDPVVSVDATTGPVSARSTCRGRAGEIVRENYNTLIKFDHAVNPDKSQDQIWS</sequence>
<accession>W9S0E8</accession>
<protein>
    <submittedName>
        <fullName evidence="11">Bidirectional sugar transporter SWEET16</fullName>
    </submittedName>
</protein>
<evidence type="ECO:0000256" key="6">
    <source>
        <dbReference type="ARBA" id="ARBA00022737"/>
    </source>
</evidence>
<organism evidence="11 12">
    <name type="scientific">Morus notabilis</name>
    <dbReference type="NCBI Taxonomy" id="981085"/>
    <lineage>
        <taxon>Eukaryota</taxon>
        <taxon>Viridiplantae</taxon>
        <taxon>Streptophyta</taxon>
        <taxon>Embryophyta</taxon>
        <taxon>Tracheophyta</taxon>
        <taxon>Spermatophyta</taxon>
        <taxon>Magnoliopsida</taxon>
        <taxon>eudicotyledons</taxon>
        <taxon>Gunneridae</taxon>
        <taxon>Pentapetalae</taxon>
        <taxon>rosids</taxon>
        <taxon>fabids</taxon>
        <taxon>Rosales</taxon>
        <taxon>Moraceae</taxon>
        <taxon>Moreae</taxon>
        <taxon>Morus</taxon>
    </lineage>
</organism>
<feature type="transmembrane region" description="Helical" evidence="10">
    <location>
        <begin position="18"/>
        <end position="38"/>
    </location>
</feature>
<keyword evidence="6" id="KW-0677">Repeat</keyword>
<proteinExistence type="inferred from homology"/>
<evidence type="ECO:0000313" key="12">
    <source>
        <dbReference type="Proteomes" id="UP000030645"/>
    </source>
</evidence>
<reference evidence="12" key="1">
    <citation type="submission" date="2013-01" db="EMBL/GenBank/DDBJ databases">
        <title>Draft Genome Sequence of a Mulberry Tree, Morus notabilis C.K. Schneid.</title>
        <authorList>
            <person name="He N."/>
            <person name="Zhao S."/>
        </authorList>
    </citation>
    <scope>NUCLEOTIDE SEQUENCE</scope>
</reference>
<comment type="subcellular location">
    <subcellularLocation>
        <location evidence="1">Endomembrane system</location>
        <topology evidence="1">Multi-pass membrane protein</topology>
    </subcellularLocation>
</comment>
<dbReference type="GO" id="GO:0016020">
    <property type="term" value="C:membrane"/>
    <property type="evidence" value="ECO:0007669"/>
    <property type="project" value="InterPro"/>
</dbReference>
<dbReference type="InterPro" id="IPR047664">
    <property type="entry name" value="SWEET"/>
</dbReference>
<evidence type="ECO:0000256" key="1">
    <source>
        <dbReference type="ARBA" id="ARBA00004127"/>
    </source>
</evidence>
<dbReference type="GO" id="GO:0051119">
    <property type="term" value="F:sugar transmembrane transporter activity"/>
    <property type="evidence" value="ECO:0007669"/>
    <property type="project" value="InterPro"/>
</dbReference>
<feature type="transmembrane region" description="Helical" evidence="10">
    <location>
        <begin position="195"/>
        <end position="216"/>
    </location>
</feature>
<dbReference type="FunFam" id="1.20.1280.290:FF:000002">
    <property type="entry name" value="Bidirectional sugar transporter SWEET"/>
    <property type="match status" value="1"/>
</dbReference>
<evidence type="ECO:0000256" key="7">
    <source>
        <dbReference type="ARBA" id="ARBA00022989"/>
    </source>
</evidence>
<evidence type="ECO:0000256" key="9">
    <source>
        <dbReference type="SAM" id="MobiDB-lite"/>
    </source>
</evidence>
<comment type="similarity">
    <text evidence="2">Belongs to the SWEET sugar transporter family.</text>
</comment>
<gene>
    <name evidence="11" type="ORF">L484_003059</name>
</gene>
<dbReference type="GO" id="GO:0051260">
    <property type="term" value="P:protein homooligomerization"/>
    <property type="evidence" value="ECO:0007669"/>
    <property type="project" value="UniProtKB-ARBA"/>
</dbReference>
<feature type="transmembrane region" description="Helical" evidence="10">
    <location>
        <begin position="167"/>
        <end position="189"/>
    </location>
</feature>
<keyword evidence="3" id="KW-0813">Transport</keyword>
<dbReference type="Gene3D" id="1.20.1280.290">
    <property type="match status" value="2"/>
</dbReference>
<dbReference type="AlphaFoldDB" id="W9S0E8"/>
<feature type="transmembrane region" description="Helical" evidence="10">
    <location>
        <begin position="50"/>
        <end position="67"/>
    </location>
</feature>
<evidence type="ECO:0000256" key="8">
    <source>
        <dbReference type="ARBA" id="ARBA00023136"/>
    </source>
</evidence>
<dbReference type="eggNOG" id="KOG1623">
    <property type="taxonomic scope" value="Eukaryota"/>
</dbReference>
<feature type="transmembrane region" description="Helical" evidence="10">
    <location>
        <begin position="107"/>
        <end position="128"/>
    </location>
</feature>
<keyword evidence="5 10" id="KW-0812">Transmembrane</keyword>
<feature type="transmembrane region" description="Helical" evidence="10">
    <location>
        <begin position="134"/>
        <end position="155"/>
    </location>
</feature>
<evidence type="ECO:0000256" key="3">
    <source>
        <dbReference type="ARBA" id="ARBA00022448"/>
    </source>
</evidence>
<dbReference type="Proteomes" id="UP000030645">
    <property type="component" value="Unassembled WGS sequence"/>
</dbReference>
<keyword evidence="4 11" id="KW-0762">Sugar transport</keyword>
<keyword evidence="7 10" id="KW-1133">Transmembrane helix</keyword>
<evidence type="ECO:0000256" key="2">
    <source>
        <dbReference type="ARBA" id="ARBA00007809"/>
    </source>
</evidence>
<evidence type="ECO:0000256" key="5">
    <source>
        <dbReference type="ARBA" id="ARBA00022692"/>
    </source>
</evidence>
<dbReference type="FunFam" id="1.20.1280.290:FF:000001">
    <property type="entry name" value="Bidirectional sugar transporter SWEET"/>
    <property type="match status" value="1"/>
</dbReference>
<name>W9S0E8_9ROSA</name>
<feature type="compositionally biased region" description="Polar residues" evidence="9">
    <location>
        <begin position="241"/>
        <end position="256"/>
    </location>
</feature>
<feature type="transmembrane region" description="Helical" evidence="10">
    <location>
        <begin position="73"/>
        <end position="95"/>
    </location>
</feature>
<dbReference type="EMBL" id="KE344830">
    <property type="protein sequence ID" value="EXB81015.1"/>
    <property type="molecule type" value="Genomic_DNA"/>
</dbReference>
<evidence type="ECO:0000256" key="4">
    <source>
        <dbReference type="ARBA" id="ARBA00022597"/>
    </source>
</evidence>
<evidence type="ECO:0000256" key="10">
    <source>
        <dbReference type="SAM" id="Phobius"/>
    </source>
</evidence>
<keyword evidence="8 10" id="KW-0472">Membrane</keyword>
<dbReference type="Pfam" id="PF03083">
    <property type="entry name" value="MtN3_slv"/>
    <property type="match status" value="2"/>
</dbReference>
<evidence type="ECO:0000313" key="11">
    <source>
        <dbReference type="EMBL" id="EXB81015.1"/>
    </source>
</evidence>
<dbReference type="PANTHER" id="PTHR10791">
    <property type="entry name" value="RAG1-ACTIVATING PROTEIN 1"/>
    <property type="match status" value="1"/>
</dbReference>
<dbReference type="PANTHER" id="PTHR10791:SF231">
    <property type="entry name" value="BIDIRECTIONAL SUGAR TRANSPORTER SWEET"/>
    <property type="match status" value="1"/>
</dbReference>